<gene>
    <name evidence="1" type="ORF">H735_10535</name>
</gene>
<name>A0A0C1ZJK6_9VIBR</name>
<dbReference type="EMBL" id="JPRD01000015">
    <property type="protein sequence ID" value="KIF53351.1"/>
    <property type="molecule type" value="Genomic_DNA"/>
</dbReference>
<dbReference type="RefSeq" id="WP_020194549.1">
    <property type="nucleotide sequence ID" value="NZ_BAOH01000005.1"/>
</dbReference>
<dbReference type="Proteomes" id="UP000031586">
    <property type="component" value="Unassembled WGS sequence"/>
</dbReference>
<sequence length="118" mass="13901">MGIAAHNRASRVISQRIAAEKPLRPTAFLIMDRINAMPKFPRFDVLGHKVQAKCTPMCDEVVIEFDKNHSVWFMMHPEKMYEGFSRCYKTLEDCIRNWDIFLSDYDETTRRWTARTLG</sequence>
<comment type="caution">
    <text evidence="1">The sequence shown here is derived from an EMBL/GenBank/DDBJ whole genome shotgun (WGS) entry which is preliminary data.</text>
</comment>
<evidence type="ECO:0000313" key="1">
    <source>
        <dbReference type="EMBL" id="KIF53351.1"/>
    </source>
</evidence>
<reference evidence="1 2" key="1">
    <citation type="submission" date="2014-07" db="EMBL/GenBank/DDBJ databases">
        <title>Unique and conserved regions in Vibrio harveyi and related species in comparison with the shrimp pathogen Vibrio harveyi CAIM 1792.</title>
        <authorList>
            <person name="Espinoza-Valles I."/>
            <person name="Vora G."/>
            <person name="Leekitcharoenphon P."/>
            <person name="Ussery D."/>
            <person name="Hoj L."/>
            <person name="Gomez-Gil B."/>
        </authorList>
    </citation>
    <scope>NUCLEOTIDE SEQUENCE [LARGE SCALE GENOMIC DNA]</scope>
    <source>
        <strain evidence="2">CAIM 1854 / LMG 25443</strain>
    </source>
</reference>
<dbReference type="PATRIC" id="fig|1229493.5.peg.1197"/>
<accession>A0A0C1ZJK6</accession>
<dbReference type="AlphaFoldDB" id="A0A0C1ZJK6"/>
<proteinExistence type="predicted"/>
<organism evidence="1 2">
    <name type="scientific">Vibrio owensii CAIM 1854 = LMG 25443</name>
    <dbReference type="NCBI Taxonomy" id="1229493"/>
    <lineage>
        <taxon>Bacteria</taxon>
        <taxon>Pseudomonadati</taxon>
        <taxon>Pseudomonadota</taxon>
        <taxon>Gammaproteobacteria</taxon>
        <taxon>Vibrionales</taxon>
        <taxon>Vibrionaceae</taxon>
        <taxon>Vibrio</taxon>
    </lineage>
</organism>
<protein>
    <submittedName>
        <fullName evidence="1">Uncharacterized protein</fullName>
    </submittedName>
</protein>
<evidence type="ECO:0000313" key="2">
    <source>
        <dbReference type="Proteomes" id="UP000031586"/>
    </source>
</evidence>